<dbReference type="Pfam" id="PF01068">
    <property type="entry name" value="DNA_ligase_A_M"/>
    <property type="match status" value="1"/>
</dbReference>
<dbReference type="GO" id="GO:0003677">
    <property type="term" value="F:DNA binding"/>
    <property type="evidence" value="ECO:0007669"/>
    <property type="project" value="InterPro"/>
</dbReference>
<reference evidence="21 22" key="1">
    <citation type="submission" date="2012-05" db="EMBL/GenBank/DDBJ databases">
        <title>Recombination and specialization in a pathogen metapopulation.</title>
        <authorList>
            <person name="Gardiner A."/>
            <person name="Kemen E."/>
            <person name="Schultz-Larsen T."/>
            <person name="MacLean D."/>
            <person name="Van Oosterhout C."/>
            <person name="Jones J.D.G."/>
        </authorList>
    </citation>
    <scope>NUCLEOTIDE SEQUENCE [LARGE SCALE GENOMIC DNA]</scope>
    <source>
        <strain evidence="21 22">Ac Nc2</strain>
    </source>
</reference>
<feature type="transmembrane region" description="Helical" evidence="17">
    <location>
        <begin position="6"/>
        <end position="25"/>
    </location>
</feature>
<dbReference type="InterPro" id="IPR036259">
    <property type="entry name" value="MFS_trans_sf"/>
</dbReference>
<dbReference type="GO" id="GO:0016020">
    <property type="term" value="C:membrane"/>
    <property type="evidence" value="ECO:0007669"/>
    <property type="project" value="UniProtKB-SubCell"/>
</dbReference>
<evidence type="ECO:0000256" key="8">
    <source>
        <dbReference type="ARBA" id="ARBA00022741"/>
    </source>
</evidence>
<organism evidence="21 22">
    <name type="scientific">Albugo candida</name>
    <dbReference type="NCBI Taxonomy" id="65357"/>
    <lineage>
        <taxon>Eukaryota</taxon>
        <taxon>Sar</taxon>
        <taxon>Stramenopiles</taxon>
        <taxon>Oomycota</taxon>
        <taxon>Peronosporomycetes</taxon>
        <taxon>Albuginales</taxon>
        <taxon>Albuginaceae</taxon>
        <taxon>Albugo</taxon>
    </lineage>
</organism>
<dbReference type="Gene3D" id="3.40.50.10190">
    <property type="entry name" value="BRCT domain"/>
    <property type="match status" value="2"/>
</dbReference>
<dbReference type="Proteomes" id="UP000053237">
    <property type="component" value="Unassembled WGS sequence"/>
</dbReference>
<dbReference type="PROSITE" id="PS50160">
    <property type="entry name" value="DNA_LIGASE_A3"/>
    <property type="match status" value="1"/>
</dbReference>
<dbReference type="GO" id="GO:0006297">
    <property type="term" value="P:nucleotide-excision repair, DNA gap filling"/>
    <property type="evidence" value="ECO:0007669"/>
    <property type="project" value="TreeGrafter"/>
</dbReference>
<dbReference type="PANTHER" id="PTHR45997:SF1">
    <property type="entry name" value="DNA LIGASE 4"/>
    <property type="match status" value="1"/>
</dbReference>
<evidence type="ECO:0000256" key="9">
    <source>
        <dbReference type="ARBA" id="ARBA00022763"/>
    </source>
</evidence>
<dbReference type="InterPro" id="IPR012308">
    <property type="entry name" value="DNA_ligase_ATP-dep_N"/>
</dbReference>
<feature type="domain" description="Major facilitator superfamily (MFS) profile" evidence="20">
    <location>
        <begin position="1"/>
        <end position="423"/>
    </location>
</feature>
<dbReference type="Gene3D" id="2.40.50.140">
    <property type="entry name" value="Nucleic acid-binding proteins"/>
    <property type="match status" value="1"/>
</dbReference>
<dbReference type="PANTHER" id="PTHR45997">
    <property type="entry name" value="DNA LIGASE 4"/>
    <property type="match status" value="1"/>
</dbReference>
<evidence type="ECO:0000256" key="10">
    <source>
        <dbReference type="ARBA" id="ARBA00022840"/>
    </source>
</evidence>
<evidence type="ECO:0000256" key="6">
    <source>
        <dbReference type="ARBA" id="ARBA00022723"/>
    </source>
</evidence>
<dbReference type="InterPro" id="IPR016059">
    <property type="entry name" value="DNA_ligase_ATP-dep_CS"/>
</dbReference>
<evidence type="ECO:0000256" key="14">
    <source>
        <dbReference type="ARBA" id="ARBA00023242"/>
    </source>
</evidence>
<dbReference type="GO" id="GO:0032807">
    <property type="term" value="C:DNA ligase IV complex"/>
    <property type="evidence" value="ECO:0007669"/>
    <property type="project" value="TreeGrafter"/>
</dbReference>
<dbReference type="SUPFAM" id="SSF56091">
    <property type="entry name" value="DNA ligase/mRNA capping enzyme, catalytic domain"/>
    <property type="match status" value="1"/>
</dbReference>
<dbReference type="PROSITE" id="PS50172">
    <property type="entry name" value="BRCT"/>
    <property type="match status" value="2"/>
</dbReference>
<feature type="transmembrane region" description="Helical" evidence="17">
    <location>
        <begin position="170"/>
        <end position="190"/>
    </location>
</feature>
<feature type="transmembrane region" description="Helical" evidence="17">
    <location>
        <begin position="310"/>
        <end position="330"/>
    </location>
</feature>
<evidence type="ECO:0000256" key="3">
    <source>
        <dbReference type="ARBA" id="ARBA00004141"/>
    </source>
</evidence>
<evidence type="ECO:0000256" key="13">
    <source>
        <dbReference type="ARBA" id="ARBA00023204"/>
    </source>
</evidence>
<comment type="similarity">
    <text evidence="4">Belongs to the ATP-dependent DNA ligase family.</text>
</comment>
<dbReference type="Gene3D" id="1.10.3260.10">
    <property type="entry name" value="DNA ligase, ATP-dependent, N-terminal domain"/>
    <property type="match status" value="1"/>
</dbReference>
<dbReference type="InterPro" id="IPR029710">
    <property type="entry name" value="LIG4"/>
</dbReference>
<proteinExistence type="inferred from homology"/>
<evidence type="ECO:0000256" key="4">
    <source>
        <dbReference type="ARBA" id="ARBA00007572"/>
    </source>
</evidence>
<keyword evidence="17" id="KW-0812">Transmembrane</keyword>
<dbReference type="SUPFAM" id="SSF50249">
    <property type="entry name" value="Nucleic acid-binding proteins"/>
    <property type="match status" value="1"/>
</dbReference>
<dbReference type="EMBL" id="CAIX01000138">
    <property type="protein sequence ID" value="CCI46711.1"/>
    <property type="molecule type" value="Genomic_DNA"/>
</dbReference>
<dbReference type="InterPro" id="IPR012340">
    <property type="entry name" value="NA-bd_OB-fold"/>
</dbReference>
<keyword evidence="17" id="KW-0472">Membrane</keyword>
<sequence length="1411" mass="158897">MRSENVLYFVSFLDLLGVSMIIPSLGSHVKAMDGGMYHISLHLRSLLFGVIMSLYGLVQFISAPIAGRMSDVYGRRCVLLFCIGGASFGYLVLAMAQSISMLFISRLISAISKHTLDLVKISMLDHKRFRSAHRDTTASSIGRLNGMANLGFIIGPLIGGYISSWELSNGFQLTTLITVAIFGLNLVLVYRMYEDVPSSKIVDRQAAQMCDADGKLQQSIWHYVRNQMHARYTHMQSFLKDVGPAKWLLLARLLLATAAVMYRAHFSNLLEDKYKSTTQVRGFLLSYMGVLGAFGSHAVAVFTQRKDCELFLLQVFSCVYALSFLALSLAKSLEALCLWLIPQVVSLSILRACTISLQTKYVAQNQTGAFLGISSSLTSIARTIAPILSGYTYGISVDGPAIVEKTPKADDKIRLIFTDSLRRQILGTDMYPFLRLLLPQLDRERTYNLKEKKIAKIYIHLLGMTNASRSQDAGRLENYNDPTIVQSKSVGDFASVLYEVLELRAPVQRGANAQKTQRTLHYVNELLDELASTTQANLYGAEASDDDVDPVQKHEELDGQNLGLTAVPNKKQTSTSTNQRTIFMKILMTFPPAEQKWLTRILLKDLKIGLRHERVLKYIHPDAMEMYNHTNDLHRICLELRNSKIRYVPVIEPFQVFSPMLAKRVDFGSCIQAIGTDSFGMEPKLDGERVICHVQGGKVQFISRNGINYTELYGPGMSSYILSQLAENIDCILDGEMMVWDNLLYRFREFGLLKNVAHSVRDNTSPNRWLCYVVWDLVYLGSSDSDRGNDLVQDVVQQVFHGPGQPQAVMGLPLCVRRTLLQKILTPMDHRVIINPHIVVNAKTAQERHDVVMAQVDKEITNGGEGLILKDLNSHYMCGEASRATRRWIKLKPDYAGMTTNLDVLILGGYYGTGRRRSGDVSVFLVGVLPQSLEEDMISKASTLETLPPFYTFAKVGTGYNLDELTQMRRELEPYWQPWVSENIPPHFSGWQATKSDVRPDVWIDPRHSKVLEVYGFELTYTTAYKTRLTLRFPRCHAIRNDKNWYECSTLQDLSAAQEGLSKRKATDIVLGQQAKKRATLSKRTFQDKSVAPEYTQARLEDVSTRSNILRDYEFCVLPGRYPTEDSALTRDAIMAALSSSMKNKLLTDSDVSMDLTKQQVEQIIHCSGGKLVQNPVENSTTFVVAPSAKGLKFENLKRQGHFDILKLRYILGCIAVDTILPLGARDFLFATESTQKALAKNFDRFGDHYTAPISVDELRNLLKDIELTRNVTTETECWQKRMKTELSAEEQQVMEYEYSILSHCVVYVDRFDNVGDDTPSSQLDECGSLGLAAQQLQLYGALVTRNIDTSVTHIVVDRSNSQQRVAKLRPIIQTIRRACVPEPPVVTIDWVQACIHERIQLPVKSYQLCV</sequence>
<dbReference type="Pfam" id="PF04679">
    <property type="entry name" value="DNA_ligase_A_C"/>
    <property type="match status" value="1"/>
</dbReference>
<evidence type="ECO:0000256" key="2">
    <source>
        <dbReference type="ARBA" id="ARBA00004123"/>
    </source>
</evidence>
<accession>A0A024GJ29</accession>
<name>A0A024GJ29_9STRA</name>
<dbReference type="PROSITE" id="PS00697">
    <property type="entry name" value="DNA_LIGASE_A1"/>
    <property type="match status" value="1"/>
</dbReference>
<dbReference type="GO" id="GO:0006310">
    <property type="term" value="P:DNA recombination"/>
    <property type="evidence" value="ECO:0007669"/>
    <property type="project" value="UniProtKB-KW"/>
</dbReference>
<dbReference type="Pfam" id="PF04675">
    <property type="entry name" value="DNA_ligase_A_N"/>
    <property type="match status" value="1"/>
</dbReference>
<dbReference type="InterPro" id="IPR012309">
    <property type="entry name" value="DNA_ligase_ATP-dep_C"/>
</dbReference>
<dbReference type="InterPro" id="IPR036599">
    <property type="entry name" value="DNA_ligase_N_sf"/>
</dbReference>
<evidence type="ECO:0000256" key="16">
    <source>
        <dbReference type="ARBA" id="ARBA00031942"/>
    </source>
</evidence>
<keyword evidence="14" id="KW-0539">Nucleus</keyword>
<dbReference type="InterPro" id="IPR020846">
    <property type="entry name" value="MFS_dom"/>
</dbReference>
<evidence type="ECO:0000256" key="5">
    <source>
        <dbReference type="ARBA" id="ARBA00022598"/>
    </source>
</evidence>
<evidence type="ECO:0000256" key="12">
    <source>
        <dbReference type="ARBA" id="ARBA00023172"/>
    </source>
</evidence>
<feature type="transmembrane region" description="Helical" evidence="17">
    <location>
        <begin position="46"/>
        <end position="66"/>
    </location>
</feature>
<comment type="caution">
    <text evidence="21">The sequence shown here is derived from an EMBL/GenBank/DDBJ whole genome shotgun (WGS) entry which is preliminary data.</text>
</comment>
<dbReference type="SUPFAM" id="SSF103473">
    <property type="entry name" value="MFS general substrate transporter"/>
    <property type="match status" value="1"/>
</dbReference>
<dbReference type="CDD" id="cd00027">
    <property type="entry name" value="BRCT"/>
    <property type="match status" value="1"/>
</dbReference>
<dbReference type="InterPro" id="IPR044125">
    <property type="entry name" value="Adenylation_DNA_ligase_IV"/>
</dbReference>
<keyword evidence="6" id="KW-0479">Metal-binding</keyword>
<protein>
    <recommendedName>
        <fullName evidence="16">DNA ligase IV</fullName>
    </recommendedName>
    <alternativeName>
        <fullName evidence="15">Polydeoxyribonucleotide synthase [ATP] 4</fullName>
    </alternativeName>
</protein>
<dbReference type="GO" id="GO:0022857">
    <property type="term" value="F:transmembrane transporter activity"/>
    <property type="evidence" value="ECO:0007669"/>
    <property type="project" value="InterPro"/>
</dbReference>
<evidence type="ECO:0000256" key="1">
    <source>
        <dbReference type="ARBA" id="ARBA00001946"/>
    </source>
</evidence>
<feature type="domain" description="BRCT" evidence="19">
    <location>
        <begin position="1337"/>
        <end position="1409"/>
    </location>
</feature>
<dbReference type="SUPFAM" id="SSF52113">
    <property type="entry name" value="BRCT domain"/>
    <property type="match status" value="2"/>
</dbReference>
<feature type="transmembrane region" description="Helical" evidence="17">
    <location>
        <begin position="78"/>
        <end position="104"/>
    </location>
</feature>
<dbReference type="Pfam" id="PF07690">
    <property type="entry name" value="MFS_1"/>
    <property type="match status" value="1"/>
</dbReference>
<keyword evidence="17" id="KW-1133">Transmembrane helix</keyword>
<evidence type="ECO:0000259" key="18">
    <source>
        <dbReference type="PROSITE" id="PS50160"/>
    </source>
</evidence>
<feature type="domain" description="ATP-dependent DNA ligase family profile" evidence="18">
    <location>
        <begin position="770"/>
        <end position="930"/>
    </location>
</feature>
<evidence type="ECO:0000313" key="21">
    <source>
        <dbReference type="EMBL" id="CCI46711.1"/>
    </source>
</evidence>
<keyword evidence="9" id="KW-0227">DNA damage</keyword>
<dbReference type="PROSITE" id="PS50850">
    <property type="entry name" value="MFS"/>
    <property type="match status" value="1"/>
</dbReference>
<comment type="cofactor">
    <cofactor evidence="1">
        <name>Mg(2+)</name>
        <dbReference type="ChEBI" id="CHEBI:18420"/>
    </cofactor>
</comment>
<dbReference type="CDD" id="cd07968">
    <property type="entry name" value="OBF_DNA_ligase_IV"/>
    <property type="match status" value="1"/>
</dbReference>
<keyword evidence="7" id="KW-0677">Repeat</keyword>
<keyword evidence="11" id="KW-0460">Magnesium</keyword>
<dbReference type="GO" id="GO:0005524">
    <property type="term" value="F:ATP binding"/>
    <property type="evidence" value="ECO:0007669"/>
    <property type="project" value="UniProtKB-KW"/>
</dbReference>
<dbReference type="GO" id="GO:0046872">
    <property type="term" value="F:metal ion binding"/>
    <property type="evidence" value="ECO:0007669"/>
    <property type="project" value="UniProtKB-KW"/>
</dbReference>
<dbReference type="CDD" id="cd07903">
    <property type="entry name" value="Adenylation_DNA_ligase_IV"/>
    <property type="match status" value="1"/>
</dbReference>
<dbReference type="InterPro" id="IPR012310">
    <property type="entry name" value="DNA_ligase_ATP-dep_cent"/>
</dbReference>
<keyword evidence="22" id="KW-1185">Reference proteome</keyword>
<dbReference type="Gene3D" id="3.30.470.30">
    <property type="entry name" value="DNA ligase/mRNA capping enzyme"/>
    <property type="match status" value="1"/>
</dbReference>
<dbReference type="Gene3D" id="1.20.1250.20">
    <property type="entry name" value="MFS general substrate transporter like domains"/>
    <property type="match status" value="1"/>
</dbReference>
<keyword evidence="10" id="KW-0067">ATP-binding</keyword>
<evidence type="ECO:0000256" key="7">
    <source>
        <dbReference type="ARBA" id="ARBA00022737"/>
    </source>
</evidence>
<evidence type="ECO:0000256" key="17">
    <source>
        <dbReference type="SAM" id="Phobius"/>
    </source>
</evidence>
<feature type="domain" description="BRCT" evidence="19">
    <location>
        <begin position="1142"/>
        <end position="1222"/>
    </location>
</feature>
<keyword evidence="5" id="KW-0436">Ligase</keyword>
<evidence type="ECO:0000256" key="15">
    <source>
        <dbReference type="ARBA" id="ARBA00030676"/>
    </source>
</evidence>
<evidence type="ECO:0000259" key="20">
    <source>
        <dbReference type="PROSITE" id="PS50850"/>
    </source>
</evidence>
<dbReference type="InterPro" id="IPR036420">
    <property type="entry name" value="BRCT_dom_sf"/>
</dbReference>
<evidence type="ECO:0000313" key="22">
    <source>
        <dbReference type="Proteomes" id="UP000053237"/>
    </source>
</evidence>
<dbReference type="InterPro" id="IPR011701">
    <property type="entry name" value="MFS"/>
</dbReference>
<dbReference type="OrthoDB" id="151490at2759"/>
<gene>
    <name evidence="21" type="ORF">BN9_076660</name>
</gene>
<evidence type="ECO:0000259" key="19">
    <source>
        <dbReference type="PROSITE" id="PS50172"/>
    </source>
</evidence>
<dbReference type="InterPro" id="IPR001357">
    <property type="entry name" value="BRCT_dom"/>
</dbReference>
<comment type="subcellular location">
    <subcellularLocation>
        <location evidence="3">Membrane</location>
        <topology evidence="3">Multi-pass membrane protein</topology>
    </subcellularLocation>
    <subcellularLocation>
        <location evidence="2">Nucleus</location>
    </subcellularLocation>
</comment>
<dbReference type="GO" id="GO:0006303">
    <property type="term" value="P:double-strand break repair via nonhomologous end joining"/>
    <property type="evidence" value="ECO:0007669"/>
    <property type="project" value="TreeGrafter"/>
</dbReference>
<keyword evidence="13" id="KW-0234">DNA repair</keyword>
<dbReference type="InParanoid" id="A0A024GJ29"/>
<evidence type="ECO:0000256" key="11">
    <source>
        <dbReference type="ARBA" id="ARBA00022842"/>
    </source>
</evidence>
<dbReference type="STRING" id="65357.A0A024GJ29"/>
<feature type="transmembrane region" description="Helical" evidence="17">
    <location>
        <begin position="247"/>
        <end position="264"/>
    </location>
</feature>
<feature type="transmembrane region" description="Helical" evidence="17">
    <location>
        <begin position="284"/>
        <end position="303"/>
    </location>
</feature>
<dbReference type="GO" id="GO:0003910">
    <property type="term" value="F:DNA ligase (ATP) activity"/>
    <property type="evidence" value="ECO:0007669"/>
    <property type="project" value="InterPro"/>
</dbReference>
<keyword evidence="12" id="KW-0233">DNA recombination</keyword>
<keyword evidence="8" id="KW-0547">Nucleotide-binding</keyword>